<reference evidence="8" key="1">
    <citation type="submission" date="2016-06" db="UniProtKB">
        <authorList>
            <consortium name="WormBaseParasite"/>
        </authorList>
    </citation>
    <scope>IDENTIFICATION</scope>
</reference>
<keyword evidence="4" id="KW-0808">Transferase</keyword>
<dbReference type="SUPFAM" id="SSF56204">
    <property type="entry name" value="Hect, E3 ligase catalytic domain"/>
    <property type="match status" value="1"/>
</dbReference>
<evidence type="ECO:0000256" key="5">
    <source>
        <dbReference type="ARBA" id="ARBA00022786"/>
    </source>
</evidence>
<sequence length="214" mass="25253">LHCALSPTSRFVGRFIALALYHGKFIDNGFTLPFYKRLLNKPLCLKDLQSVDEEYYNSLLFIQENSVDEADLELYFEADYELLGETKTCELKPGGKNIKVTDENKEEYISTMINWRFTRGTEEQMEAFLTGFSDIFPLQWLQYFDERELEMVLCGIQKIDLDDWQQNTNYKEYTANSRQIIWFWKVSFCRFCCLGARCLLSPLSTRNSLRPHHL</sequence>
<name>A0A183TJB6_SCHSO</name>
<comment type="pathway">
    <text evidence="2">Protein modification; protein ubiquitination.</text>
</comment>
<comment type="caution">
    <text evidence="6">Lacks conserved residue(s) required for the propagation of feature annotation.</text>
</comment>
<evidence type="ECO:0000256" key="3">
    <source>
        <dbReference type="ARBA" id="ARBA00012485"/>
    </source>
</evidence>
<dbReference type="AlphaFoldDB" id="A0A183TJB6"/>
<dbReference type="FunFam" id="3.30.2160.10:FF:000003">
    <property type="entry name" value="E3 ubiquitin-protein ligase"/>
    <property type="match status" value="1"/>
</dbReference>
<comment type="catalytic activity">
    <reaction evidence="1">
        <text>S-ubiquitinyl-[E2 ubiquitin-conjugating enzyme]-L-cysteine + [acceptor protein]-L-lysine = [E2 ubiquitin-conjugating enzyme]-L-cysteine + N(6)-ubiquitinyl-[acceptor protein]-L-lysine.</text>
        <dbReference type="EC" id="2.3.2.26"/>
    </reaction>
</comment>
<dbReference type="InterPro" id="IPR000569">
    <property type="entry name" value="HECT_dom"/>
</dbReference>
<protein>
    <recommendedName>
        <fullName evidence="3">HECT-type E3 ubiquitin transferase</fullName>
        <ecNumber evidence="3">2.3.2.26</ecNumber>
    </recommendedName>
</protein>
<evidence type="ECO:0000256" key="4">
    <source>
        <dbReference type="ARBA" id="ARBA00022679"/>
    </source>
</evidence>
<dbReference type="GO" id="GO:0061630">
    <property type="term" value="F:ubiquitin protein ligase activity"/>
    <property type="evidence" value="ECO:0007669"/>
    <property type="project" value="UniProtKB-EC"/>
</dbReference>
<dbReference type="Pfam" id="PF00632">
    <property type="entry name" value="HECT"/>
    <property type="match status" value="1"/>
</dbReference>
<evidence type="ECO:0000259" key="7">
    <source>
        <dbReference type="PROSITE" id="PS50237"/>
    </source>
</evidence>
<proteinExistence type="predicted"/>
<dbReference type="SMART" id="SM00119">
    <property type="entry name" value="HECTc"/>
    <property type="match status" value="1"/>
</dbReference>
<dbReference type="GO" id="GO:0005737">
    <property type="term" value="C:cytoplasm"/>
    <property type="evidence" value="ECO:0007669"/>
    <property type="project" value="TreeGrafter"/>
</dbReference>
<evidence type="ECO:0000256" key="1">
    <source>
        <dbReference type="ARBA" id="ARBA00000885"/>
    </source>
</evidence>
<evidence type="ECO:0000256" key="2">
    <source>
        <dbReference type="ARBA" id="ARBA00004906"/>
    </source>
</evidence>
<accession>A0A183TJB6</accession>
<dbReference type="Gene3D" id="3.90.1750.10">
    <property type="entry name" value="Hect, E3 ligase catalytic domains"/>
    <property type="match status" value="1"/>
</dbReference>
<dbReference type="EC" id="2.3.2.26" evidence="3"/>
<organism evidence="8">
    <name type="scientific">Schistocephalus solidus</name>
    <name type="common">Tapeworm</name>
    <dbReference type="NCBI Taxonomy" id="70667"/>
    <lineage>
        <taxon>Eukaryota</taxon>
        <taxon>Metazoa</taxon>
        <taxon>Spiralia</taxon>
        <taxon>Lophotrochozoa</taxon>
        <taxon>Platyhelminthes</taxon>
        <taxon>Cestoda</taxon>
        <taxon>Eucestoda</taxon>
        <taxon>Diphyllobothriidea</taxon>
        <taxon>Diphyllobothriidae</taxon>
        <taxon>Schistocephalus</taxon>
    </lineage>
</organism>
<dbReference type="PROSITE" id="PS50237">
    <property type="entry name" value="HECT"/>
    <property type="match status" value="1"/>
</dbReference>
<dbReference type="Gene3D" id="3.30.2160.10">
    <property type="entry name" value="Hect, E3 ligase catalytic domain"/>
    <property type="match status" value="1"/>
</dbReference>
<evidence type="ECO:0000256" key="6">
    <source>
        <dbReference type="PROSITE-ProRule" id="PRU00104"/>
    </source>
</evidence>
<dbReference type="WBParaSite" id="SSLN_0001719701-mRNA-1">
    <property type="protein sequence ID" value="SSLN_0001719701-mRNA-1"/>
    <property type="gene ID" value="SSLN_0001719701"/>
</dbReference>
<dbReference type="InterPro" id="IPR050409">
    <property type="entry name" value="E3_ubiq-protein_ligase"/>
</dbReference>
<dbReference type="InterPro" id="IPR035983">
    <property type="entry name" value="Hect_E3_ubiquitin_ligase"/>
</dbReference>
<dbReference type="GO" id="GO:0043161">
    <property type="term" value="P:proteasome-mediated ubiquitin-dependent protein catabolic process"/>
    <property type="evidence" value="ECO:0007669"/>
    <property type="project" value="TreeGrafter"/>
</dbReference>
<dbReference type="PANTHER" id="PTHR11254">
    <property type="entry name" value="HECT DOMAIN UBIQUITIN-PROTEIN LIGASE"/>
    <property type="match status" value="1"/>
</dbReference>
<dbReference type="GO" id="GO:0016567">
    <property type="term" value="P:protein ubiquitination"/>
    <property type="evidence" value="ECO:0007669"/>
    <property type="project" value="TreeGrafter"/>
</dbReference>
<evidence type="ECO:0000313" key="8">
    <source>
        <dbReference type="WBParaSite" id="SSLN_0001719701-mRNA-1"/>
    </source>
</evidence>
<dbReference type="Gene3D" id="3.30.2410.10">
    <property type="entry name" value="Hect, E3 ligase catalytic domain"/>
    <property type="match status" value="1"/>
</dbReference>
<keyword evidence="5 6" id="KW-0833">Ubl conjugation pathway</keyword>
<feature type="domain" description="HECT" evidence="7">
    <location>
        <begin position="10"/>
        <end position="186"/>
    </location>
</feature>
<dbReference type="PANTHER" id="PTHR11254:SF429">
    <property type="entry name" value="E3 UBIQUITIN-PROTEIN LIGASE SU(DX)"/>
    <property type="match status" value="1"/>
</dbReference>